<organism evidence="1 2">
    <name type="scientific">Paratractidigestivibacter faecalis</name>
    <dbReference type="NCBI Taxonomy" id="2292441"/>
    <lineage>
        <taxon>Bacteria</taxon>
        <taxon>Bacillati</taxon>
        <taxon>Actinomycetota</taxon>
        <taxon>Coriobacteriia</taxon>
        <taxon>Coriobacteriales</taxon>
        <taxon>Atopobiaceae</taxon>
        <taxon>Paratractidigestivibacter</taxon>
    </lineage>
</organism>
<reference evidence="1 2" key="1">
    <citation type="submission" date="2024-04" db="EMBL/GenBank/DDBJ databases">
        <title>Human intestinal bacterial collection.</title>
        <authorList>
            <person name="Pauvert C."/>
            <person name="Hitch T.C.A."/>
            <person name="Clavel T."/>
        </authorList>
    </citation>
    <scope>NUCLEOTIDE SEQUENCE [LARGE SCALE GENOMIC DNA]</scope>
    <source>
        <strain evidence="1 2">CLA-AA-H197</strain>
    </source>
</reference>
<comment type="caution">
    <text evidence="1">The sequence shown here is derived from an EMBL/GenBank/DDBJ whole genome shotgun (WGS) entry which is preliminary data.</text>
</comment>
<accession>A0ABV1IG02</accession>
<evidence type="ECO:0000313" key="1">
    <source>
        <dbReference type="EMBL" id="MEQ2637829.1"/>
    </source>
</evidence>
<keyword evidence="2" id="KW-1185">Reference proteome</keyword>
<protein>
    <submittedName>
        <fullName evidence="1">Uncharacterized protein</fullName>
    </submittedName>
</protein>
<proteinExistence type="predicted"/>
<dbReference type="EMBL" id="JBBNGS010000009">
    <property type="protein sequence ID" value="MEQ2637829.1"/>
    <property type="molecule type" value="Genomic_DNA"/>
</dbReference>
<sequence>MELPDLVTAFAAIAALFISVKQMRLSNQQKLFDRRLRIWLLVERLLTAYETCGHLIEQPDEPLGDVSTLYQWLTNTSDLHGISSATSNALESTTQLELHLKLDELHSSAREASIIFAEVGPSIELFIENYKGLLFSLYKYQIQLDTMHEFASTWHLTETEAAERTNEPIQRQSLFKAENELADSYERLKNQAAITSVENQLRLVAPRQRLRDRFS</sequence>
<name>A0ABV1IG02_9ACTN</name>
<evidence type="ECO:0000313" key="2">
    <source>
        <dbReference type="Proteomes" id="UP001478817"/>
    </source>
</evidence>
<dbReference type="RefSeq" id="WP_349182437.1">
    <property type="nucleotide sequence ID" value="NZ_JBBNGS010000009.1"/>
</dbReference>
<dbReference type="Proteomes" id="UP001478817">
    <property type="component" value="Unassembled WGS sequence"/>
</dbReference>
<gene>
    <name evidence="1" type="ORF">AAAT05_05660</name>
</gene>